<dbReference type="Proteomes" id="UP000516656">
    <property type="component" value="Chromosome 1"/>
</dbReference>
<evidence type="ECO:0000313" key="2">
    <source>
        <dbReference type="EMBL" id="QOD56463.1"/>
    </source>
</evidence>
<dbReference type="Gene3D" id="3.40.50.300">
    <property type="entry name" value="P-loop containing nucleotide triphosphate hydrolases"/>
    <property type="match status" value="1"/>
</dbReference>
<dbReference type="RefSeq" id="WP_086957422.1">
    <property type="nucleotide sequence ID" value="NZ_AP018045.1"/>
</dbReference>
<reference evidence="3" key="2">
    <citation type="submission" date="2017-05" db="EMBL/GenBank/DDBJ databases">
        <title>Whole genome sequence of fish pathogenic bacteria, Photobacterium damselae subsp. piscicida, strain 91-197, isolated from hybrid striped bass (Morone sp.) in USA.</title>
        <authorList>
            <person name="Teru Y."/>
            <person name="Hikima J."/>
            <person name="Kono T."/>
            <person name="Sakai M."/>
            <person name="Takano T."/>
            <person name="Hawke J.P."/>
            <person name="Takeyama H."/>
            <person name="Aoki T."/>
        </authorList>
    </citation>
    <scope>NUCLEOTIDE SEQUENCE [LARGE SCALE GENOMIC DNA]</scope>
    <source>
        <strain evidence="3">91-197</strain>
    </source>
</reference>
<accession>A0A1V1V7B3</accession>
<dbReference type="Pfam" id="PF13245">
    <property type="entry name" value="AAA_19"/>
    <property type="match status" value="1"/>
</dbReference>
<evidence type="ECO:0000313" key="3">
    <source>
        <dbReference type="Proteomes" id="UP000218676"/>
    </source>
</evidence>
<protein>
    <submittedName>
        <fullName evidence="2">AAA family ATPase</fullName>
    </submittedName>
</protein>
<organism evidence="1 3">
    <name type="scientific">Photobacterium damsela subsp. piscicida</name>
    <name type="common">Pasteurella piscicida</name>
    <dbReference type="NCBI Taxonomy" id="38294"/>
    <lineage>
        <taxon>Bacteria</taxon>
        <taxon>Pseudomonadati</taxon>
        <taxon>Pseudomonadota</taxon>
        <taxon>Gammaproteobacteria</taxon>
        <taxon>Vibrionales</taxon>
        <taxon>Vibrionaceae</taxon>
        <taxon>Photobacterium</taxon>
    </lineage>
</organism>
<dbReference type="EMBL" id="AP018045">
    <property type="protein sequence ID" value="BAX51515.1"/>
    <property type="molecule type" value="Genomic_DNA"/>
</dbReference>
<dbReference type="InterPro" id="IPR027417">
    <property type="entry name" value="P-loop_NTPase"/>
</dbReference>
<dbReference type="SUPFAM" id="SSF52540">
    <property type="entry name" value="P-loop containing nucleoside triphosphate hydrolases"/>
    <property type="match status" value="1"/>
</dbReference>
<dbReference type="Proteomes" id="UP000218676">
    <property type="component" value="Chromosome 1"/>
</dbReference>
<name>A0A1V1V7B3_PHODP</name>
<reference evidence="1" key="1">
    <citation type="journal article" date="2017" name="Genome Announc.">
        <title>Whole-Genome Sequence of Photobacterium damselae subsp. piscicida Strain 91-197, Isolated from Hybrid Striped Bass (Morone sp.) in the United States.</title>
        <authorList>
            <person name="Teru Y."/>
            <person name="Hikima J."/>
            <person name="Kono T."/>
            <person name="Sakai M."/>
            <person name="Takano T."/>
            <person name="Hawke J.P."/>
            <person name="Takeyama H."/>
            <person name="Aoki T."/>
        </authorList>
    </citation>
    <scope>NUCLEOTIDE SEQUENCE</scope>
    <source>
        <strain evidence="1">91-197</strain>
    </source>
</reference>
<evidence type="ECO:0000313" key="4">
    <source>
        <dbReference type="Proteomes" id="UP000516656"/>
    </source>
</evidence>
<sequence length="252" mass="28593">MNFTINKSIGVTTDKWQKKAAIESPEKPQRIRGLAGCGKTIILAMKAAYLHAYNSELKIAVTFQSRALYQQFERLIEKFYFQHLADEPDRDFLKIRHAWGSSREVGIYSEICEKLGIEPLSFYAAQGKYGQEKAFEGACQEALEVAEKVTTEPLYDYILIDEAQDFPASFFKLVYKFTNSKKQVVWAYDELQNLGEFTMLPPETLFGETDLGGPLVTLVNEPNKPLQDIMLPICYRNPPWTLSLALSLGLGI</sequence>
<dbReference type="AlphaFoldDB" id="A0A1V1V7B3"/>
<reference evidence="2 4" key="3">
    <citation type="submission" date="2020-09" db="EMBL/GenBank/DDBJ databases">
        <title>Complete, closed and curated genome sequences of Photobacterium damselae subsp. piscicida isolates from Australia indicate localised evolution and additional plasmid-borne pathogenicity mechanisms.</title>
        <authorList>
            <person name="Baseggio L."/>
            <person name="Silayeva O."/>
            <person name="Buller N."/>
            <person name="Landos M."/>
            <person name="Engelstaedter J."/>
            <person name="Barnes A.C."/>
        </authorList>
    </citation>
    <scope>NUCLEOTIDE SEQUENCE [LARGE SCALE GENOMIC DNA]</scope>
    <source>
        <strain evidence="2 4">AS-16-0540-1</strain>
    </source>
</reference>
<evidence type="ECO:0000313" key="1">
    <source>
        <dbReference type="EMBL" id="BAX51515.1"/>
    </source>
</evidence>
<proteinExistence type="predicted"/>
<dbReference type="EMBL" id="CP061854">
    <property type="protein sequence ID" value="QOD56463.1"/>
    <property type="molecule type" value="Genomic_DNA"/>
</dbReference>
<gene>
    <name evidence="2" type="ORF">IC627_15070</name>
    <name evidence="1" type="ORF">PDPUS_1_00140</name>
</gene>